<evidence type="ECO:0000259" key="1">
    <source>
        <dbReference type="Pfam" id="PF25019"/>
    </source>
</evidence>
<dbReference type="SUPFAM" id="SSF52058">
    <property type="entry name" value="L domain-like"/>
    <property type="match status" value="1"/>
</dbReference>
<feature type="domain" description="R13L1/DRL21-like LRR repeat region" evidence="1">
    <location>
        <begin position="40"/>
        <end position="171"/>
    </location>
</feature>
<comment type="caution">
    <text evidence="2">The sequence shown here is derived from an EMBL/GenBank/DDBJ whole genome shotgun (WGS) entry which is preliminary data.</text>
</comment>
<protein>
    <recommendedName>
        <fullName evidence="1">R13L1/DRL21-like LRR repeat region domain-containing protein</fullName>
    </recommendedName>
</protein>
<dbReference type="AlphaFoldDB" id="A0A6A6N5R3"/>
<gene>
    <name evidence="2" type="ORF">GH714_016612</name>
</gene>
<dbReference type="Pfam" id="PF25019">
    <property type="entry name" value="LRR_R13L1-DRL21"/>
    <property type="match status" value="1"/>
</dbReference>
<dbReference type="PANTHER" id="PTHR47186:SF13">
    <property type="entry name" value="DISEASE RESISTANCE PROTEIN RGA3"/>
    <property type="match status" value="1"/>
</dbReference>
<dbReference type="EMBL" id="JAAGAX010000003">
    <property type="protein sequence ID" value="KAF2319509.1"/>
    <property type="molecule type" value="Genomic_DNA"/>
</dbReference>
<reference evidence="2 3" key="1">
    <citation type="journal article" date="2020" name="Mol. Plant">
        <title>The Chromosome-Based Rubber Tree Genome Provides New Insights into Spurge Genome Evolution and Rubber Biosynthesis.</title>
        <authorList>
            <person name="Liu J."/>
            <person name="Shi C."/>
            <person name="Shi C.C."/>
            <person name="Li W."/>
            <person name="Zhang Q.J."/>
            <person name="Zhang Y."/>
            <person name="Li K."/>
            <person name="Lu H.F."/>
            <person name="Shi C."/>
            <person name="Zhu S.T."/>
            <person name="Xiao Z.Y."/>
            <person name="Nan H."/>
            <person name="Yue Y."/>
            <person name="Zhu X.G."/>
            <person name="Wu Y."/>
            <person name="Hong X.N."/>
            <person name="Fan G.Y."/>
            <person name="Tong Y."/>
            <person name="Zhang D."/>
            <person name="Mao C.L."/>
            <person name="Liu Y.L."/>
            <person name="Hao S.J."/>
            <person name="Liu W.Q."/>
            <person name="Lv M.Q."/>
            <person name="Zhang H.B."/>
            <person name="Liu Y."/>
            <person name="Hu-Tang G.R."/>
            <person name="Wang J.P."/>
            <person name="Wang J.H."/>
            <person name="Sun Y.H."/>
            <person name="Ni S.B."/>
            <person name="Chen W.B."/>
            <person name="Zhang X.C."/>
            <person name="Jiao Y.N."/>
            <person name="Eichler E.E."/>
            <person name="Li G.H."/>
            <person name="Liu X."/>
            <person name="Gao L.Z."/>
        </authorList>
    </citation>
    <scope>NUCLEOTIDE SEQUENCE [LARGE SCALE GENOMIC DNA]</scope>
    <source>
        <strain evidence="3">cv. GT1</strain>
        <tissue evidence="2">Leaf</tissue>
    </source>
</reference>
<organism evidence="2 3">
    <name type="scientific">Hevea brasiliensis</name>
    <name type="common">Para rubber tree</name>
    <name type="synonym">Siphonia brasiliensis</name>
    <dbReference type="NCBI Taxonomy" id="3981"/>
    <lineage>
        <taxon>Eukaryota</taxon>
        <taxon>Viridiplantae</taxon>
        <taxon>Streptophyta</taxon>
        <taxon>Embryophyta</taxon>
        <taxon>Tracheophyta</taxon>
        <taxon>Spermatophyta</taxon>
        <taxon>Magnoliopsida</taxon>
        <taxon>eudicotyledons</taxon>
        <taxon>Gunneridae</taxon>
        <taxon>Pentapetalae</taxon>
        <taxon>rosids</taxon>
        <taxon>fabids</taxon>
        <taxon>Malpighiales</taxon>
        <taxon>Euphorbiaceae</taxon>
        <taxon>Crotonoideae</taxon>
        <taxon>Micrandreae</taxon>
        <taxon>Hevea</taxon>
    </lineage>
</organism>
<dbReference type="InterPro" id="IPR032675">
    <property type="entry name" value="LRR_dom_sf"/>
</dbReference>
<accession>A0A6A6N5R3</accession>
<dbReference type="Proteomes" id="UP000467840">
    <property type="component" value="Chromosome 10"/>
</dbReference>
<keyword evidence="3" id="KW-1185">Reference proteome</keyword>
<evidence type="ECO:0000313" key="3">
    <source>
        <dbReference type="Proteomes" id="UP000467840"/>
    </source>
</evidence>
<proteinExistence type="predicted"/>
<dbReference type="PANTHER" id="PTHR47186">
    <property type="entry name" value="LEUCINE-RICH REPEAT-CONTAINING PROTEIN 57"/>
    <property type="match status" value="1"/>
</dbReference>
<evidence type="ECO:0000313" key="2">
    <source>
        <dbReference type="EMBL" id="KAF2319509.1"/>
    </source>
</evidence>
<dbReference type="InterPro" id="IPR056789">
    <property type="entry name" value="LRR_R13L1-DRL21"/>
</dbReference>
<name>A0A6A6N5R3_HEVBR</name>
<sequence>MGCVSLTHMPRGIGQLTSLENLSAFMVAKDNGVSKHSGRLGELRDLNNLRGNLRIMNLRYVKNPASEFKAANLKEKQYLQTLRLSWKLGPPYDNNCDSGPDEVENDEEMSLEELRPHLNLKWLLVFGRERLLFPSWISIIWWYFELITCKKCQHFPPLDQFPSLKRLTIEDLTDLEYIESGINCDNALFFPSLENLWLENCPNLKGWRRDTSTPQLLQFHCLDYLEIRSCPNLTSMPLIPSVKKFAMINASKKSLEDILKMKISVSQSTSSRSSISPSQLKILHIEKIEDLEFLPEELMTNLTSLQRLFIRYCPRITKVSSALRHLTSLEKLVFLACEELDLSDSEDHSDMPWQYLTRLQVLIFENLFKLASLPKGLQHVHTLRTLDIKSCPNLISLPEWMESLTALQYLWIEECPQLSERCQNNMGADWPKIAHTPNISIDGRWIQKDCCYKL</sequence>
<dbReference type="Gene3D" id="3.80.10.10">
    <property type="entry name" value="Ribonuclease Inhibitor"/>
    <property type="match status" value="3"/>
</dbReference>